<keyword evidence="10" id="KW-1133">Transmembrane helix</keyword>
<dbReference type="Pfam" id="PF00905">
    <property type="entry name" value="Transpeptidase"/>
    <property type="match status" value="1"/>
</dbReference>
<evidence type="ECO:0000256" key="5">
    <source>
        <dbReference type="ARBA" id="ARBA00022801"/>
    </source>
</evidence>
<keyword evidence="6" id="KW-0511">Multifunctional enzyme</keyword>
<evidence type="ECO:0000256" key="3">
    <source>
        <dbReference type="ARBA" id="ARBA00022676"/>
    </source>
</evidence>
<evidence type="ECO:0000259" key="11">
    <source>
        <dbReference type="Pfam" id="PF00905"/>
    </source>
</evidence>
<evidence type="ECO:0000256" key="9">
    <source>
        <dbReference type="SAM" id="MobiDB-lite"/>
    </source>
</evidence>
<evidence type="ECO:0000256" key="6">
    <source>
        <dbReference type="ARBA" id="ARBA00023268"/>
    </source>
</evidence>
<keyword evidence="4 13" id="KW-0808">Transferase</keyword>
<proteinExistence type="predicted"/>
<protein>
    <submittedName>
        <fullName evidence="13">Transglycosylase domain-containing protein</fullName>
        <ecNumber evidence="13">2.4.-.-</ecNumber>
    </submittedName>
</protein>
<evidence type="ECO:0000256" key="2">
    <source>
        <dbReference type="ARBA" id="ARBA00022670"/>
    </source>
</evidence>
<comment type="catalytic activity">
    <reaction evidence="7">
        <text>Preferential cleavage: (Ac)2-L-Lys-D-Ala-|-D-Ala. Also transpeptidation of peptidyl-alanyl moieties that are N-acyl substituents of D-alanine.</text>
        <dbReference type="EC" id="3.4.16.4"/>
    </reaction>
</comment>
<keyword evidence="5" id="KW-0378">Hydrolase</keyword>
<evidence type="ECO:0000256" key="1">
    <source>
        <dbReference type="ARBA" id="ARBA00022645"/>
    </source>
</evidence>
<dbReference type="EMBL" id="JBHSIU010000066">
    <property type="protein sequence ID" value="MFC5004744.1"/>
    <property type="molecule type" value="Genomic_DNA"/>
</dbReference>
<dbReference type="Pfam" id="PF00912">
    <property type="entry name" value="Transgly"/>
    <property type="match status" value="1"/>
</dbReference>
<evidence type="ECO:0000313" key="14">
    <source>
        <dbReference type="Proteomes" id="UP001595912"/>
    </source>
</evidence>
<dbReference type="InterPro" id="IPR012338">
    <property type="entry name" value="Beta-lactam/transpept-like"/>
</dbReference>
<dbReference type="PANTHER" id="PTHR32282:SF34">
    <property type="entry name" value="PENICILLIN-BINDING PROTEIN 1A"/>
    <property type="match status" value="1"/>
</dbReference>
<evidence type="ECO:0000256" key="4">
    <source>
        <dbReference type="ARBA" id="ARBA00022679"/>
    </source>
</evidence>
<dbReference type="RefSeq" id="WP_380124916.1">
    <property type="nucleotide sequence ID" value="NZ_JBHSIU010000066.1"/>
</dbReference>
<feature type="domain" description="Glycosyl transferase family 51" evidence="12">
    <location>
        <begin position="112"/>
        <end position="284"/>
    </location>
</feature>
<evidence type="ECO:0000256" key="8">
    <source>
        <dbReference type="ARBA" id="ARBA00049902"/>
    </source>
</evidence>
<dbReference type="Proteomes" id="UP001595912">
    <property type="component" value="Unassembled WGS sequence"/>
</dbReference>
<keyword evidence="14" id="KW-1185">Reference proteome</keyword>
<evidence type="ECO:0000256" key="10">
    <source>
        <dbReference type="SAM" id="Phobius"/>
    </source>
</evidence>
<keyword evidence="2" id="KW-0645">Protease</keyword>
<dbReference type="GO" id="GO:0016757">
    <property type="term" value="F:glycosyltransferase activity"/>
    <property type="evidence" value="ECO:0007669"/>
    <property type="project" value="UniProtKB-KW"/>
</dbReference>
<comment type="caution">
    <text evidence="13">The sequence shown here is derived from an EMBL/GenBank/DDBJ whole genome shotgun (WGS) entry which is preliminary data.</text>
</comment>
<dbReference type="SUPFAM" id="SSF56601">
    <property type="entry name" value="beta-lactamase/transpeptidase-like"/>
    <property type="match status" value="1"/>
</dbReference>
<dbReference type="Gene3D" id="3.40.710.10">
    <property type="entry name" value="DD-peptidase/beta-lactamase superfamily"/>
    <property type="match status" value="1"/>
</dbReference>
<reference evidence="14" key="1">
    <citation type="journal article" date="2019" name="Int. J. Syst. Evol. Microbiol.">
        <title>The Global Catalogue of Microorganisms (GCM) 10K type strain sequencing project: providing services to taxonomists for standard genome sequencing and annotation.</title>
        <authorList>
            <consortium name="The Broad Institute Genomics Platform"/>
            <consortium name="The Broad Institute Genome Sequencing Center for Infectious Disease"/>
            <person name="Wu L."/>
            <person name="Ma J."/>
        </authorList>
    </citation>
    <scope>NUCLEOTIDE SEQUENCE [LARGE SCALE GENOMIC DNA]</scope>
    <source>
        <strain evidence="14">CGMCC 4.7152</strain>
    </source>
</reference>
<dbReference type="InterPro" id="IPR001460">
    <property type="entry name" value="PCN-bd_Tpept"/>
</dbReference>
<comment type="catalytic activity">
    <reaction evidence="8">
        <text>[GlcNAc-(1-&gt;4)-Mur2Ac(oyl-L-Ala-gamma-D-Glu-L-Lys-D-Ala-D-Ala)](n)-di-trans,octa-cis-undecaprenyl diphosphate + beta-D-GlcNAc-(1-&gt;4)-Mur2Ac(oyl-L-Ala-gamma-D-Glu-L-Lys-D-Ala-D-Ala)-di-trans,octa-cis-undecaprenyl diphosphate = [GlcNAc-(1-&gt;4)-Mur2Ac(oyl-L-Ala-gamma-D-Glu-L-Lys-D-Ala-D-Ala)](n+1)-di-trans,octa-cis-undecaprenyl diphosphate + di-trans,octa-cis-undecaprenyl diphosphate + H(+)</text>
        <dbReference type="Rhea" id="RHEA:23708"/>
        <dbReference type="Rhea" id="RHEA-COMP:9602"/>
        <dbReference type="Rhea" id="RHEA-COMP:9603"/>
        <dbReference type="ChEBI" id="CHEBI:15378"/>
        <dbReference type="ChEBI" id="CHEBI:58405"/>
        <dbReference type="ChEBI" id="CHEBI:60033"/>
        <dbReference type="ChEBI" id="CHEBI:78435"/>
        <dbReference type="EC" id="2.4.99.28"/>
    </reaction>
</comment>
<dbReference type="PANTHER" id="PTHR32282">
    <property type="entry name" value="BINDING PROTEIN TRANSPEPTIDASE, PUTATIVE-RELATED"/>
    <property type="match status" value="1"/>
</dbReference>
<sequence length="778" mass="81956">MDEGDQDRTPPKDITHSASGEPAEEPGPAPSDLPATDDAVTAAAAADLAHSTAAGARKRRRRKILLRSAAALVLIAALGLVGVTYYYDSVALPEDVAMKQATTIYYADGATPMARIGDTNRTVLPFDQIPLDVQHVVVAAQDETFYTNSGVDYSEAAGALWNQVTGGDTRGASTISQQYARQWAELEGASFGRKAREAVIATKLNEAYSKDQIMTMYLNIVYFGRGAYGIQAAAQAYFGKPAKDLTMAEGIVLAGLIDNPEGNEGKGSPFDPTVDAKQAQDRFDAIKRTVIKLNFVRSEDADQKLAYPTKVLTAAEARANSITVQAGLDKPEGLIVHHVLGEVAALKDPKTGVLLYEGTDSIGRKQFDRVRNGGLKIVTTIDKTVQQIAVREASRNAESNMDGQPSNLQATIVAVEPGTGAVKAYYGGGSGNGGDFAGSYRDPVLHTGEDSCCGGHPAGASFQPYALAAGLMAGYSTDSYWNGESPQQFPASGRGAQNPILNAGENSATAPACRSGSAKWCTLDEATAMSLNTPFFGLAEKVGPAKVIDTARAAGITEMWANVDGKSKKIDLVANKGSDVFPKYFNTEVAIGQYPVTVLDQAGGMATFAARGVAAKTHFLKEVWENGKKTYGEVINPKRIPGFTEPMADDLNAVLQGVPQHYGLKLKDGRPVAGAAGAWRLTSGSADNAHAWMVGYSAYDPASKANGLAVAVWVGNKEQEQKIVDKSGKTIIGGTLPGTIWRDFLGDALTALKAPIVAFPPKQATGDKKVGTGVSPGP</sequence>
<evidence type="ECO:0000259" key="12">
    <source>
        <dbReference type="Pfam" id="PF00912"/>
    </source>
</evidence>
<keyword evidence="3 13" id="KW-0328">Glycosyltransferase</keyword>
<dbReference type="EC" id="2.4.-.-" evidence="13"/>
<dbReference type="InterPro" id="IPR023346">
    <property type="entry name" value="Lysozyme-like_dom_sf"/>
</dbReference>
<accession>A0ABV9W8T6</accession>
<dbReference type="InterPro" id="IPR036950">
    <property type="entry name" value="PBP_transglycosylase"/>
</dbReference>
<gene>
    <name evidence="13" type="ORF">ACFPIJ_43825</name>
</gene>
<dbReference type="InterPro" id="IPR050396">
    <property type="entry name" value="Glycosyltr_51/Transpeptidase"/>
</dbReference>
<feature type="compositionally biased region" description="Basic and acidic residues" evidence="9">
    <location>
        <begin position="1"/>
        <end position="15"/>
    </location>
</feature>
<name>A0ABV9W8T6_9ACTN</name>
<dbReference type="SUPFAM" id="SSF53955">
    <property type="entry name" value="Lysozyme-like"/>
    <property type="match status" value="1"/>
</dbReference>
<evidence type="ECO:0000313" key="13">
    <source>
        <dbReference type="EMBL" id="MFC5004744.1"/>
    </source>
</evidence>
<feature type="domain" description="Penicillin-binding protein transpeptidase" evidence="11">
    <location>
        <begin position="411"/>
        <end position="725"/>
    </location>
</feature>
<feature type="transmembrane region" description="Helical" evidence="10">
    <location>
        <begin position="64"/>
        <end position="87"/>
    </location>
</feature>
<keyword evidence="10" id="KW-0812">Transmembrane</keyword>
<feature type="region of interest" description="Disordered" evidence="9">
    <location>
        <begin position="1"/>
        <end position="37"/>
    </location>
</feature>
<evidence type="ECO:0000256" key="7">
    <source>
        <dbReference type="ARBA" id="ARBA00034000"/>
    </source>
</evidence>
<organism evidence="13 14">
    <name type="scientific">Dactylosporangium cerinum</name>
    <dbReference type="NCBI Taxonomy" id="1434730"/>
    <lineage>
        <taxon>Bacteria</taxon>
        <taxon>Bacillati</taxon>
        <taxon>Actinomycetota</taxon>
        <taxon>Actinomycetes</taxon>
        <taxon>Micromonosporales</taxon>
        <taxon>Micromonosporaceae</taxon>
        <taxon>Dactylosporangium</taxon>
    </lineage>
</organism>
<dbReference type="Gene3D" id="1.10.3810.10">
    <property type="entry name" value="Biosynthetic peptidoglycan transglycosylase-like"/>
    <property type="match status" value="1"/>
</dbReference>
<keyword evidence="10" id="KW-0472">Membrane</keyword>
<keyword evidence="1" id="KW-0121">Carboxypeptidase</keyword>
<feature type="region of interest" description="Disordered" evidence="9">
    <location>
        <begin position="486"/>
        <end position="509"/>
    </location>
</feature>
<dbReference type="InterPro" id="IPR001264">
    <property type="entry name" value="Glyco_trans_51"/>
</dbReference>